<accession>J2E6P0</accession>
<dbReference type="EMBL" id="AGBM01000002">
    <property type="protein sequence ID" value="EJK98719.1"/>
    <property type="molecule type" value="Genomic_DNA"/>
</dbReference>
<dbReference type="Proteomes" id="UP000007289">
    <property type="component" value="Chromosome"/>
</dbReference>
<protein>
    <submittedName>
        <fullName evidence="1">Uncharacterized protein</fullName>
    </submittedName>
</protein>
<organism evidence="1">
    <name type="scientific">Pseudomonas fluorescens (strain Q2-87)</name>
    <dbReference type="NCBI Taxonomy" id="1038922"/>
    <lineage>
        <taxon>Bacteria</taxon>
        <taxon>Pseudomonadati</taxon>
        <taxon>Pseudomonadota</taxon>
        <taxon>Gammaproteobacteria</taxon>
        <taxon>Pseudomonadales</taxon>
        <taxon>Pseudomonadaceae</taxon>
        <taxon>Pseudomonas</taxon>
    </lineage>
</organism>
<dbReference type="PATRIC" id="fig|1038922.3.peg.5285"/>
<evidence type="ECO:0000313" key="1">
    <source>
        <dbReference type="EMBL" id="EJK98719.1"/>
    </source>
</evidence>
<dbReference type="HOGENOM" id="CLU_3172177_0_0_6"/>
<name>J2E6P0_PSEFQ</name>
<gene>
    <name evidence="1" type="ORF">PflQ2_0230</name>
</gene>
<dbReference type="AlphaFoldDB" id="J2E6P0"/>
<comment type="caution">
    <text evidence="1">The sequence shown here is derived from an EMBL/GenBank/DDBJ whole genome shotgun (WGS) entry which is preliminary data.</text>
</comment>
<sequence>MIAGLPGLALALVGRFFDVSRALQRDFSYNDIFRLSNIVLATVYSGR</sequence>
<reference evidence="1" key="1">
    <citation type="journal article" date="2012" name="PLoS Genet.">
        <title>Comparative Genomics of Plant-Associated Pseudomonas spp.: Insights into Diversity and Inheritance of Traits Involved in Multitrophic Interactions.</title>
        <authorList>
            <person name="Loper J.E."/>
            <person name="Hassan K.A."/>
            <person name="Mavrodi D.V."/>
            <person name="Davis E.W.II."/>
            <person name="Lim C.K."/>
            <person name="Shaffer B.T."/>
            <person name="Elbourne L.D."/>
            <person name="Stockwell V.O."/>
            <person name="Hartney S.L."/>
            <person name="Breakwell K."/>
            <person name="Henkels M.D."/>
            <person name="Tetu S.G."/>
            <person name="Rangel L.I."/>
            <person name="Kidarsa T.A."/>
            <person name="Wilson N.L."/>
            <person name="van de Mortel J.E."/>
            <person name="Song C."/>
            <person name="Blumhagen R."/>
            <person name="Radune D."/>
            <person name="Hostetler J.B."/>
            <person name="Brinkac L.M."/>
            <person name="Durkin A.S."/>
            <person name="Kluepfel D.A."/>
            <person name="Wechter W.P."/>
            <person name="Anderson A.J."/>
            <person name="Kim Y.C."/>
            <person name="Pierson L.S.III."/>
            <person name="Pierson E.A."/>
            <person name="Lindow S.E."/>
            <person name="Kobayashi D.Y."/>
            <person name="Raaijmakers J.M."/>
            <person name="Weller D.M."/>
            <person name="Thomashow L.S."/>
            <person name="Allen A.E."/>
            <person name="Paulsen I.T."/>
        </authorList>
    </citation>
    <scope>NUCLEOTIDE SEQUENCE [LARGE SCALE GENOMIC DNA]</scope>
    <source>
        <strain evidence="1">Q2-87</strain>
    </source>
</reference>
<proteinExistence type="predicted"/>